<gene>
    <name evidence="1" type="ORF">DVE68_25595</name>
</gene>
<proteinExistence type="predicted"/>
<comment type="caution">
    <text evidence="1">The sequence shown here is derived from an EMBL/GenBank/DDBJ whole genome shotgun (WGS) entry which is preliminary data.</text>
</comment>
<dbReference type="AlphaFoldDB" id="A0A637HVS4"/>
<sequence>PSLIILDDPTSFISENEGINFLRELVSEHKDSIFVIATHNSDVSNIGTEVINIAGEDLSKRIFIQTNKLSMNGIMRKKI</sequence>
<name>A0A637HVS4_SALET</name>
<protein>
    <recommendedName>
        <fullName evidence="2">AAA family ATPase</fullName>
    </recommendedName>
</protein>
<evidence type="ECO:0008006" key="2">
    <source>
        <dbReference type="Google" id="ProtNLM"/>
    </source>
</evidence>
<organism evidence="1">
    <name type="scientific">Salmonella enterica subsp. enterica serovar Kentucky</name>
    <dbReference type="NCBI Taxonomy" id="192955"/>
    <lineage>
        <taxon>Bacteria</taxon>
        <taxon>Pseudomonadati</taxon>
        <taxon>Pseudomonadota</taxon>
        <taxon>Gammaproteobacteria</taxon>
        <taxon>Enterobacterales</taxon>
        <taxon>Enterobacteriaceae</taxon>
        <taxon>Salmonella</taxon>
    </lineage>
</organism>
<dbReference type="EMBL" id="AAKLXH010000090">
    <property type="protein sequence ID" value="ECT1657213.1"/>
    <property type="molecule type" value="Genomic_DNA"/>
</dbReference>
<feature type="non-terminal residue" evidence="1">
    <location>
        <position position="1"/>
    </location>
</feature>
<reference evidence="1" key="1">
    <citation type="submission" date="2018-07" db="EMBL/GenBank/DDBJ databases">
        <authorList>
            <consortium name="GenomeTrakr network: Whole genome sequencing for foodborne pathogen traceback"/>
        </authorList>
    </citation>
    <scope>NUCLEOTIDE SEQUENCE</scope>
    <source>
        <strain evidence="1">FSIS11811977</strain>
    </source>
</reference>
<accession>A0A637HVS4</accession>
<evidence type="ECO:0000313" key="1">
    <source>
        <dbReference type="EMBL" id="ECT1657213.1"/>
    </source>
</evidence>